<feature type="domain" description="SH3b" evidence="1">
    <location>
        <begin position="332"/>
        <end position="389"/>
    </location>
</feature>
<proteinExistence type="predicted"/>
<dbReference type="Gene3D" id="2.30.30.40">
    <property type="entry name" value="SH3 Domains"/>
    <property type="match status" value="1"/>
</dbReference>
<evidence type="ECO:0000259" key="1">
    <source>
        <dbReference type="Pfam" id="PF08239"/>
    </source>
</evidence>
<sequence>MPGDTERVKAALETTWGKYIVLESPGGNFLEGIALGGYISSIMENQDPDIYGVFVLKDGPCLSACALAVALSTSTRDISEDMDYRYIEHGAELGFHMGILPEEKATQAVEARQMMNLTYDITQAYASLIMGGVAPPILLAEALEHRTSASFFTLRGGIRTHAMRLTPVGPPHMARAVDTAGLSTTALEAMCYTAFAAEPTIHKSFVDYEWGQLDLGGYSTPTLPIEDFAAQLGARRIAASHNGAAHCLVELRDDGSVGLDILPGPPPCTARDSAWCAVSGDRRLPDASVALLADAMGCSSGRLTRDAAFWGSDLSGVMHEPYPKTMERPVASGVNMRDAPGMGGARIGSVAAGDTVTIEECTLVDGPQGVWMKVRAGGTSGWVSARFLDATQTVYLRPFRDGP</sequence>
<dbReference type="Pfam" id="PF08239">
    <property type="entry name" value="SH3_3"/>
    <property type="match status" value="1"/>
</dbReference>
<dbReference type="RefSeq" id="WP_347166598.1">
    <property type="nucleotide sequence ID" value="NZ_JBDNCH010000002.1"/>
</dbReference>
<protein>
    <submittedName>
        <fullName evidence="2">SH3 domain-containing protein</fullName>
    </submittedName>
</protein>
<organism evidence="2 3">
    <name type="scientific">Ponticoccus litoralis</name>
    <dbReference type="NCBI Taxonomy" id="422297"/>
    <lineage>
        <taxon>Bacteria</taxon>
        <taxon>Pseudomonadati</taxon>
        <taxon>Pseudomonadota</taxon>
        <taxon>Alphaproteobacteria</taxon>
        <taxon>Rhodobacterales</taxon>
        <taxon>Roseobacteraceae</taxon>
        <taxon>Ponticoccus</taxon>
    </lineage>
</organism>
<name>A0AAW9SS83_9RHOB</name>
<dbReference type="EMBL" id="JBDNCH010000002">
    <property type="protein sequence ID" value="MEN9061533.1"/>
    <property type="molecule type" value="Genomic_DNA"/>
</dbReference>
<evidence type="ECO:0000313" key="2">
    <source>
        <dbReference type="EMBL" id="MEN9061533.1"/>
    </source>
</evidence>
<keyword evidence="3" id="KW-1185">Reference proteome</keyword>
<dbReference type="InterPro" id="IPR003646">
    <property type="entry name" value="SH3-like_bac-type"/>
</dbReference>
<gene>
    <name evidence="2" type="ORF">ABFB10_11260</name>
</gene>
<comment type="caution">
    <text evidence="2">The sequence shown here is derived from an EMBL/GenBank/DDBJ whole genome shotgun (WGS) entry which is preliminary data.</text>
</comment>
<dbReference type="Proteomes" id="UP001428774">
    <property type="component" value="Unassembled WGS sequence"/>
</dbReference>
<reference evidence="2 3" key="1">
    <citation type="submission" date="2024-05" db="EMBL/GenBank/DDBJ databases">
        <title>Genome sequence of Ponticoccus litoralis KCCM 90028.</title>
        <authorList>
            <person name="Kim J.M."/>
            <person name="Lee J.K."/>
            <person name="Choi B.J."/>
            <person name="Bayburt H."/>
            <person name="Baek J.H."/>
            <person name="Jeon C.O."/>
        </authorList>
    </citation>
    <scope>NUCLEOTIDE SEQUENCE [LARGE SCALE GENOMIC DNA]</scope>
    <source>
        <strain evidence="2 3">KCCM 90028</strain>
    </source>
</reference>
<accession>A0AAW9SS83</accession>
<dbReference type="AlphaFoldDB" id="A0AAW9SS83"/>
<evidence type="ECO:0000313" key="3">
    <source>
        <dbReference type="Proteomes" id="UP001428774"/>
    </source>
</evidence>